<dbReference type="EMBL" id="KV417626">
    <property type="protein sequence ID" value="KZP13864.1"/>
    <property type="molecule type" value="Genomic_DNA"/>
</dbReference>
<protein>
    <submittedName>
        <fullName evidence="2">Uncharacterized protein</fullName>
    </submittedName>
</protein>
<keyword evidence="3" id="KW-1185">Reference proteome</keyword>
<evidence type="ECO:0000313" key="2">
    <source>
        <dbReference type="EMBL" id="KZP13864.1"/>
    </source>
</evidence>
<reference evidence="2 3" key="1">
    <citation type="journal article" date="2016" name="Mol. Biol. Evol.">
        <title>Comparative Genomics of Early-Diverging Mushroom-Forming Fungi Provides Insights into the Origins of Lignocellulose Decay Capabilities.</title>
        <authorList>
            <person name="Nagy L.G."/>
            <person name="Riley R."/>
            <person name="Tritt A."/>
            <person name="Adam C."/>
            <person name="Daum C."/>
            <person name="Floudas D."/>
            <person name="Sun H."/>
            <person name="Yadav J.S."/>
            <person name="Pangilinan J."/>
            <person name="Larsson K.H."/>
            <person name="Matsuura K."/>
            <person name="Barry K."/>
            <person name="Labutti K."/>
            <person name="Kuo R."/>
            <person name="Ohm R.A."/>
            <person name="Bhattacharya S.S."/>
            <person name="Shirouzu T."/>
            <person name="Yoshinaga Y."/>
            <person name="Martin F.M."/>
            <person name="Grigoriev I.V."/>
            <person name="Hibbett D.S."/>
        </authorList>
    </citation>
    <scope>NUCLEOTIDE SEQUENCE [LARGE SCALE GENOMIC DNA]</scope>
    <source>
        <strain evidence="2 3">CBS 109695</strain>
    </source>
</reference>
<feature type="region of interest" description="Disordered" evidence="1">
    <location>
        <begin position="1"/>
        <end position="29"/>
    </location>
</feature>
<sequence length="188" mass="20492">MDDGSLDETTGCDMIKEKTLSLTSPPPNNNRLDIDECAISSKHNFPNRNETVSFDMCNLESSQDGQIPNDKLDDGACAVPVDEIADSAVPFNVKKDMQMAWGDIETRRRNLDCKRDKLKQLRAARGRREGEAIHIQSGIQVDATVDALISFDAPLNHGKNTTLITGSQVGSVHLTSGGGQEVRLVKLA</sequence>
<evidence type="ECO:0000313" key="3">
    <source>
        <dbReference type="Proteomes" id="UP000076532"/>
    </source>
</evidence>
<dbReference type="Proteomes" id="UP000076532">
    <property type="component" value="Unassembled WGS sequence"/>
</dbReference>
<name>A0A166CP97_9AGAM</name>
<organism evidence="2 3">
    <name type="scientific">Athelia psychrophila</name>
    <dbReference type="NCBI Taxonomy" id="1759441"/>
    <lineage>
        <taxon>Eukaryota</taxon>
        <taxon>Fungi</taxon>
        <taxon>Dikarya</taxon>
        <taxon>Basidiomycota</taxon>
        <taxon>Agaricomycotina</taxon>
        <taxon>Agaricomycetes</taxon>
        <taxon>Agaricomycetidae</taxon>
        <taxon>Atheliales</taxon>
        <taxon>Atheliaceae</taxon>
        <taxon>Athelia</taxon>
    </lineage>
</organism>
<evidence type="ECO:0000256" key="1">
    <source>
        <dbReference type="SAM" id="MobiDB-lite"/>
    </source>
</evidence>
<gene>
    <name evidence="2" type="ORF">FIBSPDRAFT_1049142</name>
</gene>
<dbReference type="AlphaFoldDB" id="A0A166CP97"/>
<accession>A0A166CP97</accession>
<proteinExistence type="predicted"/>